<keyword evidence="4" id="KW-1185">Reference proteome</keyword>
<name>A0A1H3M157_9ACTN</name>
<feature type="region of interest" description="Disordered" evidence="1">
    <location>
        <begin position="1"/>
        <end position="24"/>
    </location>
</feature>
<evidence type="ECO:0000313" key="3">
    <source>
        <dbReference type="EMBL" id="SDY69998.1"/>
    </source>
</evidence>
<feature type="transmembrane region" description="Helical" evidence="2">
    <location>
        <begin position="370"/>
        <end position="390"/>
    </location>
</feature>
<proteinExistence type="predicted"/>
<evidence type="ECO:0000256" key="1">
    <source>
        <dbReference type="SAM" id="MobiDB-lite"/>
    </source>
</evidence>
<dbReference type="STRING" id="137265.SAMN05421684_1096"/>
<sequence>MTATDVATPEKTTEEPPRPTSAKEDRWGWLGVGAITLVLAATWIPRLNLPFGDNHMGRIISRYALHLANLHEKGIVGSDFSADWEPYSNSAYAHHPPLLNILTALFGSFPGDQPIEVWLSPYLLALLIVPAGALLLRGLGLRWSATLLAVGLMASTTFFWVYAPIMFDLGPILLISAVVVIARRKDYQPSRGLLAVGVVAALLSTLVSWPGIGFAGAMGLWLLIGRRRIDRVVLWIGGAMVVGLAISLTFIVGVSGIADLTNQAEFRTQGGTFTARQFAGRQVHYLDTLLPIWYLVLLVVGTVAGLLDKRTRLFMAFAVVFQGFWTIILNNGAYIHEYWNYPVLILGLVGMGTLLDRVITWLATRMPSRATLAGVAAAGLALVAALAVIVTGRVDRTYVEQPTDAGALVSENGPGPGQKVAWVAGGGLSTPRWYAYYWNLEPEAVTPEVLDGTQANPTDLVLMDLRRVPKWLQPNIGDRAVAKDGTYALVKISDLKAGEITP</sequence>
<feature type="transmembrane region" description="Helical" evidence="2">
    <location>
        <begin position="27"/>
        <end position="44"/>
    </location>
</feature>
<feature type="transmembrane region" description="Helical" evidence="2">
    <location>
        <begin position="117"/>
        <end position="136"/>
    </location>
</feature>
<feature type="compositionally biased region" description="Basic and acidic residues" evidence="1">
    <location>
        <begin position="11"/>
        <end position="24"/>
    </location>
</feature>
<feature type="transmembrane region" description="Helical" evidence="2">
    <location>
        <begin position="148"/>
        <end position="181"/>
    </location>
</feature>
<evidence type="ECO:0000313" key="4">
    <source>
        <dbReference type="Proteomes" id="UP000199632"/>
    </source>
</evidence>
<feature type="transmembrane region" description="Helical" evidence="2">
    <location>
        <begin position="341"/>
        <end position="363"/>
    </location>
</feature>
<protein>
    <recommendedName>
        <fullName evidence="5">Dolichyl-phosphate-mannose-protein mannosyltransferase</fullName>
    </recommendedName>
</protein>
<keyword evidence="2" id="KW-0472">Membrane</keyword>
<keyword evidence="2" id="KW-1133">Transmembrane helix</keyword>
<feature type="transmembrane region" description="Helical" evidence="2">
    <location>
        <begin position="314"/>
        <end position="335"/>
    </location>
</feature>
<feature type="transmembrane region" description="Helical" evidence="2">
    <location>
        <begin position="232"/>
        <end position="258"/>
    </location>
</feature>
<dbReference type="RefSeq" id="WP_090787990.1">
    <property type="nucleotide sequence ID" value="NZ_BOND01000017.1"/>
</dbReference>
<organism evidence="3 4">
    <name type="scientific">Asanoa ishikariensis</name>
    <dbReference type="NCBI Taxonomy" id="137265"/>
    <lineage>
        <taxon>Bacteria</taxon>
        <taxon>Bacillati</taxon>
        <taxon>Actinomycetota</taxon>
        <taxon>Actinomycetes</taxon>
        <taxon>Micromonosporales</taxon>
        <taxon>Micromonosporaceae</taxon>
        <taxon>Asanoa</taxon>
    </lineage>
</organism>
<evidence type="ECO:0000256" key="2">
    <source>
        <dbReference type="SAM" id="Phobius"/>
    </source>
</evidence>
<dbReference type="OrthoDB" id="3354399at2"/>
<gene>
    <name evidence="3" type="ORF">SAMN05421684_1096</name>
</gene>
<dbReference type="AlphaFoldDB" id="A0A1H3M157"/>
<keyword evidence="2" id="KW-0812">Transmembrane</keyword>
<feature type="transmembrane region" description="Helical" evidence="2">
    <location>
        <begin position="193"/>
        <end position="223"/>
    </location>
</feature>
<dbReference type="Proteomes" id="UP000199632">
    <property type="component" value="Unassembled WGS sequence"/>
</dbReference>
<feature type="transmembrane region" description="Helical" evidence="2">
    <location>
        <begin position="290"/>
        <end position="307"/>
    </location>
</feature>
<dbReference type="EMBL" id="FNQB01000001">
    <property type="protein sequence ID" value="SDY69998.1"/>
    <property type="molecule type" value="Genomic_DNA"/>
</dbReference>
<evidence type="ECO:0008006" key="5">
    <source>
        <dbReference type="Google" id="ProtNLM"/>
    </source>
</evidence>
<reference evidence="4" key="1">
    <citation type="submission" date="2016-10" db="EMBL/GenBank/DDBJ databases">
        <authorList>
            <person name="Varghese N."/>
            <person name="Submissions S."/>
        </authorList>
    </citation>
    <scope>NUCLEOTIDE SEQUENCE [LARGE SCALE GENOMIC DNA]</scope>
    <source>
        <strain evidence="4">DSM 44718</strain>
    </source>
</reference>
<accession>A0A1H3M157</accession>